<keyword evidence="3" id="KW-0472">Membrane</keyword>
<feature type="region of interest" description="Disordered" evidence="2">
    <location>
        <begin position="418"/>
        <end position="461"/>
    </location>
</feature>
<comment type="similarity">
    <text evidence="1">Belongs to the LytR/CpsA/Psr (LCP) family.</text>
</comment>
<evidence type="ECO:0000256" key="3">
    <source>
        <dbReference type="SAM" id="Phobius"/>
    </source>
</evidence>
<evidence type="ECO:0000313" key="6">
    <source>
        <dbReference type="Proteomes" id="UP000718281"/>
    </source>
</evidence>
<dbReference type="PANTHER" id="PTHR33392:SF6">
    <property type="entry name" value="POLYISOPRENYL-TEICHOIC ACID--PEPTIDOGLYCAN TEICHOIC ACID TRANSFERASE TAGU"/>
    <property type="match status" value="1"/>
</dbReference>
<dbReference type="Proteomes" id="UP000718281">
    <property type="component" value="Unassembled WGS sequence"/>
</dbReference>
<dbReference type="AlphaFoldDB" id="A0A935CE88"/>
<dbReference type="EMBL" id="JADIXZ010000004">
    <property type="protein sequence ID" value="MBK6301220.1"/>
    <property type="molecule type" value="Genomic_DNA"/>
</dbReference>
<keyword evidence="3" id="KW-1133">Transmembrane helix</keyword>
<accession>A0A935CE88</accession>
<feature type="region of interest" description="Disordered" evidence="2">
    <location>
        <begin position="1"/>
        <end position="31"/>
    </location>
</feature>
<name>A0A935CE88_9MICO</name>
<comment type="caution">
    <text evidence="5">The sequence shown here is derived from an EMBL/GenBank/DDBJ whole genome shotgun (WGS) entry which is preliminary data.</text>
</comment>
<evidence type="ECO:0000313" key="5">
    <source>
        <dbReference type="EMBL" id="MBK6301220.1"/>
    </source>
</evidence>
<dbReference type="InterPro" id="IPR050922">
    <property type="entry name" value="LytR/CpsA/Psr_CW_biosynth"/>
</dbReference>
<evidence type="ECO:0000259" key="4">
    <source>
        <dbReference type="Pfam" id="PF03816"/>
    </source>
</evidence>
<feature type="compositionally biased region" description="Polar residues" evidence="2">
    <location>
        <begin position="1"/>
        <end position="14"/>
    </location>
</feature>
<proteinExistence type="inferred from homology"/>
<sequence>MTTGDPDPTASTGASPPLASPATRAEAASERRIRHRRRRLILTVAAAIVVLIVGGVSGFLVVKASSMTSKVFAGGGGVAGLVGGGAPLATGPDGRVNILIFGTSQDDAAHSTGSGGQGMWLTDSIQLLSINPVDHTAVMVAVPRDTWVKLGNKCVVGAAAKVNAVYECATGVFDKPQAEVPDYQQTDATGARALMAAVNTVTGIQPQYWVHINYTVLRTAVDAVGGVDVAIVGNGHEGIFDTNADGGCPHEEVACRAVYYPRDGIYRIDGTHALSLARARGDGNPRSCMQFGLNGGDFDRQANQQKITVALKNRAVSAGTLANPAAVSGLIDALGDNVTTNLSTDEAKTAISLAREMGDMTPISLVDPAHPVMTTGTVSGQSVVHPLAGTFDYSAIHRFIDSRIHSIDPTSTATATATATSSGSATSAGPAASATPSTSAAADPTSSAKSTYERPASCWER</sequence>
<dbReference type="Pfam" id="PF03816">
    <property type="entry name" value="LytR_cpsA_psr"/>
    <property type="match status" value="1"/>
</dbReference>
<evidence type="ECO:0000256" key="2">
    <source>
        <dbReference type="SAM" id="MobiDB-lite"/>
    </source>
</evidence>
<protein>
    <submittedName>
        <fullName evidence="5">LCP family protein</fullName>
    </submittedName>
</protein>
<dbReference type="Gene3D" id="3.40.630.190">
    <property type="entry name" value="LCP protein"/>
    <property type="match status" value="1"/>
</dbReference>
<feature type="domain" description="Cell envelope-related transcriptional attenuator" evidence="4">
    <location>
        <begin position="122"/>
        <end position="315"/>
    </location>
</feature>
<feature type="transmembrane region" description="Helical" evidence="3">
    <location>
        <begin position="40"/>
        <end position="62"/>
    </location>
</feature>
<reference evidence="5 6" key="1">
    <citation type="submission" date="2020-10" db="EMBL/GenBank/DDBJ databases">
        <title>Connecting structure to function with the recovery of over 1000 high-quality activated sludge metagenome-assembled genomes encoding full-length rRNA genes using long-read sequencing.</title>
        <authorList>
            <person name="Singleton C.M."/>
            <person name="Petriglieri F."/>
            <person name="Kristensen J.M."/>
            <person name="Kirkegaard R.H."/>
            <person name="Michaelsen T.Y."/>
            <person name="Andersen M.H."/>
            <person name="Karst S.M."/>
            <person name="Dueholm M.S."/>
            <person name="Nielsen P.H."/>
            <person name="Albertsen M."/>
        </authorList>
    </citation>
    <scope>NUCLEOTIDE SEQUENCE [LARGE SCALE GENOMIC DNA]</scope>
    <source>
        <strain evidence="5">AalE_18-Q3-R2-46_BAT3C.188</strain>
    </source>
</reference>
<organism evidence="5 6">
    <name type="scientific">Candidatus Phosphoribacter hodrii</name>
    <dbReference type="NCBI Taxonomy" id="2953743"/>
    <lineage>
        <taxon>Bacteria</taxon>
        <taxon>Bacillati</taxon>
        <taxon>Actinomycetota</taxon>
        <taxon>Actinomycetes</taxon>
        <taxon>Micrococcales</taxon>
        <taxon>Dermatophilaceae</taxon>
        <taxon>Candidatus Phosphoribacter</taxon>
    </lineage>
</organism>
<keyword evidence="3" id="KW-0812">Transmembrane</keyword>
<evidence type="ECO:0000256" key="1">
    <source>
        <dbReference type="ARBA" id="ARBA00006068"/>
    </source>
</evidence>
<dbReference type="InterPro" id="IPR004474">
    <property type="entry name" value="LytR_CpsA_psr"/>
</dbReference>
<gene>
    <name evidence="5" type="ORF">IPF40_09265</name>
</gene>
<dbReference type="PANTHER" id="PTHR33392">
    <property type="entry name" value="POLYISOPRENYL-TEICHOIC ACID--PEPTIDOGLYCAN TEICHOIC ACID TRANSFERASE TAGU"/>
    <property type="match status" value="1"/>
</dbReference>
<feature type="compositionally biased region" description="Low complexity" evidence="2">
    <location>
        <begin position="418"/>
        <end position="448"/>
    </location>
</feature>